<keyword evidence="1" id="KW-0812">Transmembrane</keyword>
<proteinExistence type="predicted"/>
<keyword evidence="1" id="KW-1133">Transmembrane helix</keyword>
<sequence length="91" mass="10533">MRSIVLWIINLSSFAFAFIFGVTWFSRLRLKYNEEGNYFDPNSLVIYDRDAFLVYGALTLLFILVGAISWIYTAKANKTKPKKLNTDIKAE</sequence>
<feature type="transmembrane region" description="Helical" evidence="1">
    <location>
        <begin position="7"/>
        <end position="25"/>
    </location>
</feature>
<keyword evidence="1" id="KW-0472">Membrane</keyword>
<keyword evidence="3" id="KW-1185">Reference proteome</keyword>
<reference evidence="2 3" key="1">
    <citation type="submission" date="2015-01" db="EMBL/GenBank/DDBJ databases">
        <title>Rufibacter sp./DG31D/ whole genome sequencing.</title>
        <authorList>
            <person name="Kim M.K."/>
            <person name="Srinivasan S."/>
            <person name="Lee J.-J."/>
        </authorList>
    </citation>
    <scope>NUCLEOTIDE SEQUENCE [LARGE SCALE GENOMIC DNA]</scope>
    <source>
        <strain evidence="2 3">DG31D</strain>
    </source>
</reference>
<evidence type="ECO:0000313" key="3">
    <source>
        <dbReference type="Proteomes" id="UP000036458"/>
    </source>
</evidence>
<evidence type="ECO:0000313" key="2">
    <source>
        <dbReference type="EMBL" id="AKQ46461.1"/>
    </source>
</evidence>
<dbReference type="RefSeq" id="WP_048921457.1">
    <property type="nucleotide sequence ID" value="NZ_CP010777.1"/>
</dbReference>
<dbReference type="EMBL" id="CP010777">
    <property type="protein sequence ID" value="AKQ46461.1"/>
    <property type="molecule type" value="Genomic_DNA"/>
</dbReference>
<dbReference type="PATRIC" id="fig|1379910.4.peg.3012"/>
<organism evidence="2 3">
    <name type="scientific">Rufibacter radiotolerans</name>
    <dbReference type="NCBI Taxonomy" id="1379910"/>
    <lineage>
        <taxon>Bacteria</taxon>
        <taxon>Pseudomonadati</taxon>
        <taxon>Bacteroidota</taxon>
        <taxon>Cytophagia</taxon>
        <taxon>Cytophagales</taxon>
        <taxon>Hymenobacteraceae</taxon>
        <taxon>Rufibacter</taxon>
    </lineage>
</organism>
<accession>A0A0H4W7N9</accession>
<name>A0A0H4W7N9_9BACT</name>
<protein>
    <submittedName>
        <fullName evidence="2">Uncharacterized protein</fullName>
    </submittedName>
</protein>
<dbReference type="Proteomes" id="UP000036458">
    <property type="component" value="Chromosome"/>
</dbReference>
<evidence type="ECO:0000256" key="1">
    <source>
        <dbReference type="SAM" id="Phobius"/>
    </source>
</evidence>
<dbReference type="AlphaFoldDB" id="A0A0H4W7N9"/>
<feature type="transmembrane region" description="Helical" evidence="1">
    <location>
        <begin position="52"/>
        <end position="73"/>
    </location>
</feature>
<gene>
    <name evidence="2" type="ORF">TH63_13850</name>
</gene>
<dbReference type="KEGG" id="ruf:TH63_13850"/>